<protein>
    <submittedName>
        <fullName evidence="18">Uncharacterized protein</fullName>
    </submittedName>
</protein>
<accession>A0ABP0WW73</accession>
<gene>
    <name evidence="18" type="ORF">CSSPJE1EN1_LOCUS15884</name>
</gene>
<feature type="transmembrane region" description="Helical" evidence="13">
    <location>
        <begin position="311"/>
        <end position="332"/>
    </location>
</feature>
<keyword evidence="10 13" id="KW-0472">Membrane</keyword>
<organism evidence="18 19">
    <name type="scientific">Sphagnum jensenii</name>
    <dbReference type="NCBI Taxonomy" id="128206"/>
    <lineage>
        <taxon>Eukaryota</taxon>
        <taxon>Viridiplantae</taxon>
        <taxon>Streptophyta</taxon>
        <taxon>Embryophyta</taxon>
        <taxon>Bryophyta</taxon>
        <taxon>Sphagnophytina</taxon>
        <taxon>Sphagnopsida</taxon>
        <taxon>Sphagnales</taxon>
        <taxon>Sphagnaceae</taxon>
        <taxon>Sphagnum</taxon>
    </lineage>
</organism>
<feature type="region of interest" description="Disordered" evidence="12">
    <location>
        <begin position="75"/>
        <end position="108"/>
    </location>
</feature>
<dbReference type="Gene3D" id="1.10.287.70">
    <property type="match status" value="1"/>
</dbReference>
<dbReference type="Gene3D" id="3.40.50.720">
    <property type="entry name" value="NAD(P)-binding Rossmann-like Domain"/>
    <property type="match status" value="2"/>
</dbReference>
<keyword evidence="5" id="KW-0631">Potassium channel</keyword>
<feature type="transmembrane region" description="Helical" evidence="13">
    <location>
        <begin position="353"/>
        <end position="372"/>
    </location>
</feature>
<evidence type="ECO:0000256" key="7">
    <source>
        <dbReference type="ARBA" id="ARBA00022958"/>
    </source>
</evidence>
<feature type="domain" description="Calcium-activated potassium channel BK alpha subunit" evidence="15">
    <location>
        <begin position="568"/>
        <end position="655"/>
    </location>
</feature>
<dbReference type="InterPro" id="IPR027359">
    <property type="entry name" value="Volt_channel_dom_sf"/>
</dbReference>
<evidence type="ECO:0000256" key="6">
    <source>
        <dbReference type="ARBA" id="ARBA00022882"/>
    </source>
</evidence>
<evidence type="ECO:0000256" key="9">
    <source>
        <dbReference type="ARBA" id="ARBA00023065"/>
    </source>
</evidence>
<dbReference type="InterPro" id="IPR005821">
    <property type="entry name" value="Ion_trans_dom"/>
</dbReference>
<keyword evidence="8 13" id="KW-1133">Transmembrane helix</keyword>
<evidence type="ECO:0000259" key="17">
    <source>
        <dbReference type="Pfam" id="PF22614"/>
    </source>
</evidence>
<keyword evidence="4 13" id="KW-0812">Transmembrane</keyword>
<name>A0ABP0WW73_9BRYO</name>
<evidence type="ECO:0000256" key="4">
    <source>
        <dbReference type="ARBA" id="ARBA00022692"/>
    </source>
</evidence>
<evidence type="ECO:0000256" key="12">
    <source>
        <dbReference type="SAM" id="MobiDB-lite"/>
    </source>
</evidence>
<dbReference type="Pfam" id="PF00520">
    <property type="entry name" value="Ion_trans"/>
    <property type="match status" value="1"/>
</dbReference>
<evidence type="ECO:0000256" key="5">
    <source>
        <dbReference type="ARBA" id="ARBA00022826"/>
    </source>
</evidence>
<evidence type="ECO:0000256" key="8">
    <source>
        <dbReference type="ARBA" id="ARBA00022989"/>
    </source>
</evidence>
<dbReference type="Pfam" id="PF03493">
    <property type="entry name" value="BK_channel_a"/>
    <property type="match status" value="1"/>
</dbReference>
<dbReference type="InterPro" id="IPR048735">
    <property type="entry name" value="Slowpoke-like_C"/>
</dbReference>
<keyword evidence="3" id="KW-0633">Potassium transport</keyword>
<dbReference type="SUPFAM" id="SSF81324">
    <property type="entry name" value="Voltage-gated potassium channels"/>
    <property type="match status" value="1"/>
</dbReference>
<evidence type="ECO:0000256" key="2">
    <source>
        <dbReference type="ARBA" id="ARBA00022448"/>
    </source>
</evidence>
<proteinExistence type="predicted"/>
<reference evidence="18" key="1">
    <citation type="submission" date="2024-02" db="EMBL/GenBank/DDBJ databases">
        <authorList>
            <consortium name="ELIXIR-Norway"/>
            <consortium name="Elixir Norway"/>
        </authorList>
    </citation>
    <scope>NUCLEOTIDE SEQUENCE</scope>
</reference>
<keyword evidence="6" id="KW-0851">Voltage-gated channel</keyword>
<evidence type="ECO:0000259" key="16">
    <source>
        <dbReference type="Pfam" id="PF21014"/>
    </source>
</evidence>
<keyword evidence="2" id="KW-0813">Transport</keyword>
<dbReference type="Pfam" id="PF22614">
    <property type="entry name" value="Slo-like_RCK"/>
    <property type="match status" value="2"/>
</dbReference>
<keyword evidence="11" id="KW-0407">Ion channel</keyword>
<feature type="transmembrane region" description="Helical" evidence="13">
    <location>
        <begin position="384"/>
        <end position="406"/>
    </location>
</feature>
<dbReference type="EMBL" id="OZ020098">
    <property type="protein sequence ID" value="CAK9270406.1"/>
    <property type="molecule type" value="Genomic_DNA"/>
</dbReference>
<evidence type="ECO:0000256" key="11">
    <source>
        <dbReference type="ARBA" id="ARBA00023303"/>
    </source>
</evidence>
<feature type="domain" description="Ion transport" evidence="14">
    <location>
        <begin position="195"/>
        <end position="397"/>
    </location>
</feature>
<dbReference type="InterPro" id="IPR003148">
    <property type="entry name" value="RCK_N"/>
</dbReference>
<dbReference type="Pfam" id="PF21014">
    <property type="entry name" value="Slowpoke_C"/>
    <property type="match status" value="1"/>
</dbReference>
<dbReference type="Gene3D" id="1.20.120.350">
    <property type="entry name" value="Voltage-gated potassium channels. Chain C"/>
    <property type="match status" value="1"/>
</dbReference>
<dbReference type="Proteomes" id="UP001497444">
    <property type="component" value="Chromosome 3"/>
</dbReference>
<dbReference type="PANTHER" id="PTHR10027:SF39">
    <property type="entry name" value="CALCIUM-ACTIVATED POTASSIUM CHANNEL BK ALPHA SUBUNIT DOMAIN-CONTAINING PROTEIN"/>
    <property type="match status" value="1"/>
</dbReference>
<dbReference type="PANTHER" id="PTHR10027">
    <property type="entry name" value="CALCIUM-ACTIVATED POTASSIUM CHANNEL ALPHA CHAIN"/>
    <property type="match status" value="1"/>
</dbReference>
<evidence type="ECO:0000313" key="19">
    <source>
        <dbReference type="Proteomes" id="UP001497444"/>
    </source>
</evidence>
<evidence type="ECO:0000259" key="14">
    <source>
        <dbReference type="Pfam" id="PF00520"/>
    </source>
</evidence>
<evidence type="ECO:0000256" key="10">
    <source>
        <dbReference type="ARBA" id="ARBA00023136"/>
    </source>
</evidence>
<dbReference type="PRINTS" id="PR01449">
    <property type="entry name" value="BKCHANNELA"/>
</dbReference>
<feature type="transmembrane region" description="Helical" evidence="13">
    <location>
        <begin position="250"/>
        <end position="272"/>
    </location>
</feature>
<keyword evidence="7" id="KW-0630">Potassium</keyword>
<sequence length="1157" mass="129999">MFAAIAQLLLMPLQLSLKIAELIIVCAKVLLFRLLPTRRPNIHIKLYAVAEFCALVDERQQSWFVLYRGASESQSSQMAQRDREREEGDEVAVPPPYRRTGQGTSSARNWEDGSIAVQNQGGRGGRKNGWSDKIKSVSKKVFNALASVNSQHSAKKVDAGDHVLETYHDSFLYGRVPLPVKVRSSLRAGYIGHGWHILEFFFALVSGVLYVYSTYQPDSEHNWVARTQNIISVVFVVDYLLRIYSAPVRLLYIFSFWGFLDLVTSIPVVLIFRSGGRGASIIRLLQFIRIIRILTLMRKVGIAGSTISQQILLLVVSTFGGVFLIAGLLQWVEYNGAPQDQRNAQDSQCNGPCINFWDAFYFIIVTISTVGYGDITPKTQLGQLVAIATILLALTIIPIQIGRITYLASRRPYGGSLSGRKVINSRYLIISGSISFAAIQECLAEFFNPTHCEDLESYPLHVTILAPFSPSFELKSILSLYNGMAKFIEGSPVRQSDLERCSADRAHAFFLLADHEAEDPKVEDAAQIVKALAVHRYCGERVRIIVEVLDPETQNSAVWDETYKGGIEIICPIKVHYKMIARSCLVKGLSTFITNLFTSEIKIKDLPKRSFMREYFHSFDNEVYPLILPQACHDMLFEEVVEFVFTTFNVVLFALDVEVLHVGRNFSHRKVLLHPKGHVIQPDDIGLVIAWDLHTAYAISKFEDKHLRKGILQKWPRSKTEVESVELQKFRTGPIIADNRDLQGVGGDLNPIVFPNSPDGRIKLETKLRSAICYTYENNPEKDDSVELGTFPGWDNHSVGSSSGRSSGDGSYPKGMSLEKATEILLSWPPLPHHGQPHPAVLERRADVILQNLQQRTIQVVELKVPHILVCLQCSWPQHIYYFLRELRKPGFPNPPIVILYPDEPNANQWGKVGIFEDTFFLKGSALYELDLMRGGILQAEKVVILANQGQPVDVSGEGVEGGRSQRRTPAAYTSDVDNIVTAANVERLVGEKPGIMIVEMQHTIGFYYLRPQFDIDRNQVDRIDYKRNRDALLYFGPPYMEGKAVSPALLGFLLRSSFYNRNTISIVEQLLEGGYVKQEGGLSSERLRILEHISVPEEYINQEYGDLFVGLLHDRGILALGLYRAQGTLGAPTSYVFTNPPKETIVNAADWVYVLV</sequence>
<evidence type="ECO:0000256" key="13">
    <source>
        <dbReference type="SAM" id="Phobius"/>
    </source>
</evidence>
<feature type="transmembrane region" description="Helical" evidence="13">
    <location>
        <begin position="190"/>
        <end position="212"/>
    </location>
</feature>
<evidence type="ECO:0000256" key="3">
    <source>
        <dbReference type="ARBA" id="ARBA00022538"/>
    </source>
</evidence>
<feature type="transmembrane region" description="Helical" evidence="13">
    <location>
        <begin position="15"/>
        <end position="35"/>
    </location>
</feature>
<dbReference type="InterPro" id="IPR047871">
    <property type="entry name" value="K_chnl_Slo-like"/>
</dbReference>
<feature type="domain" description="RCK N-terminal" evidence="17">
    <location>
        <begin position="866"/>
        <end position="989"/>
    </location>
</feature>
<evidence type="ECO:0000256" key="1">
    <source>
        <dbReference type="ARBA" id="ARBA00004141"/>
    </source>
</evidence>
<feature type="domain" description="Ca2+-activated K+ channel Slowpoke-like C-terminal" evidence="16">
    <location>
        <begin position="1102"/>
        <end position="1157"/>
    </location>
</feature>
<dbReference type="InterPro" id="IPR003929">
    <property type="entry name" value="K_chnl_BK_asu"/>
</dbReference>
<comment type="subcellular location">
    <subcellularLocation>
        <location evidence="1">Membrane</location>
        <topology evidence="1">Multi-pass membrane protein</topology>
    </subcellularLocation>
</comment>
<evidence type="ECO:0000313" key="18">
    <source>
        <dbReference type="EMBL" id="CAK9270406.1"/>
    </source>
</evidence>
<keyword evidence="19" id="KW-1185">Reference proteome</keyword>
<evidence type="ECO:0000259" key="15">
    <source>
        <dbReference type="Pfam" id="PF03493"/>
    </source>
</evidence>
<feature type="domain" description="RCK N-terminal" evidence="17">
    <location>
        <begin position="427"/>
        <end position="545"/>
    </location>
</feature>
<keyword evidence="9" id="KW-0406">Ion transport</keyword>